<evidence type="ECO:0000313" key="2">
    <source>
        <dbReference type="EMBL" id="GFD43116.1"/>
    </source>
</evidence>
<dbReference type="AlphaFoldDB" id="A0A699WBF4"/>
<comment type="caution">
    <text evidence="2">The sequence shown here is derived from an EMBL/GenBank/DDBJ whole genome shotgun (WGS) entry which is preliminary data.</text>
</comment>
<feature type="region of interest" description="Disordered" evidence="1">
    <location>
        <begin position="1"/>
        <end position="34"/>
    </location>
</feature>
<feature type="non-terminal residue" evidence="2">
    <location>
        <position position="100"/>
    </location>
</feature>
<gene>
    <name evidence="2" type="ORF">Tci_915085</name>
</gene>
<protein>
    <submittedName>
        <fullName evidence="2">Uncharacterized protein</fullName>
    </submittedName>
</protein>
<name>A0A699WBF4_TANCI</name>
<feature type="compositionally biased region" description="Basic and acidic residues" evidence="1">
    <location>
        <begin position="1"/>
        <end position="17"/>
    </location>
</feature>
<dbReference type="EMBL" id="BKCJ011590453">
    <property type="protein sequence ID" value="GFD43116.1"/>
    <property type="molecule type" value="Genomic_DNA"/>
</dbReference>
<proteinExistence type="predicted"/>
<feature type="non-terminal residue" evidence="2">
    <location>
        <position position="1"/>
    </location>
</feature>
<organism evidence="2">
    <name type="scientific">Tanacetum cinerariifolium</name>
    <name type="common">Dalmatian daisy</name>
    <name type="synonym">Chrysanthemum cinerariifolium</name>
    <dbReference type="NCBI Taxonomy" id="118510"/>
    <lineage>
        <taxon>Eukaryota</taxon>
        <taxon>Viridiplantae</taxon>
        <taxon>Streptophyta</taxon>
        <taxon>Embryophyta</taxon>
        <taxon>Tracheophyta</taxon>
        <taxon>Spermatophyta</taxon>
        <taxon>Magnoliopsida</taxon>
        <taxon>eudicotyledons</taxon>
        <taxon>Gunneridae</taxon>
        <taxon>Pentapetalae</taxon>
        <taxon>asterids</taxon>
        <taxon>campanulids</taxon>
        <taxon>Asterales</taxon>
        <taxon>Asteraceae</taxon>
        <taxon>Asteroideae</taxon>
        <taxon>Anthemideae</taxon>
        <taxon>Anthemidinae</taxon>
        <taxon>Tanacetum</taxon>
    </lineage>
</organism>
<reference evidence="2" key="1">
    <citation type="journal article" date="2019" name="Sci. Rep.">
        <title>Draft genome of Tanacetum cinerariifolium, the natural source of mosquito coil.</title>
        <authorList>
            <person name="Yamashiro T."/>
            <person name="Shiraishi A."/>
            <person name="Satake H."/>
            <person name="Nakayama K."/>
        </authorList>
    </citation>
    <scope>NUCLEOTIDE SEQUENCE</scope>
</reference>
<accession>A0A699WBF4</accession>
<sequence>ELAKNDEEDTESGKGGDEVSESEGESDKKKQDKRKRKVLIRFLEHLKKGRGLQVTQNVEDSYVTLTLVNPDGPQESSSVSSFVTSMLNLTSDVGVELIFT</sequence>
<evidence type="ECO:0000256" key="1">
    <source>
        <dbReference type="SAM" id="MobiDB-lite"/>
    </source>
</evidence>